<dbReference type="AlphaFoldDB" id="A0A371EQ89"/>
<dbReference type="InterPro" id="IPR001584">
    <property type="entry name" value="Integrase_cat-core"/>
</dbReference>
<sequence length="231" mass="26647">MKTNLLSLGQLLEKGYVMNMEHNMMKVYDSKRKLILKALLSKNRIFKIGIQIGKKQLPCSCCRRSKLTLAFKIWASKFQEVESTEKERDEPPKELCEGCLISKQTKSSFESNIPATKALLKVIYSNVCGLMESISLGGNHYFIFFVDNFSRKLWVYLIKRKGEAFEVFKRFKAMVEKQCGWSIKILRIDGSGEYTSHDFHSYCDKEGIIHEVTLLLILLNIMERLKGGIEP</sequence>
<reference evidence="2" key="1">
    <citation type="submission" date="2018-05" db="EMBL/GenBank/DDBJ databases">
        <title>Draft genome of Mucuna pruriens seed.</title>
        <authorList>
            <person name="Nnadi N.E."/>
            <person name="Vos R."/>
            <person name="Hasami M.H."/>
            <person name="Devisetty U.K."/>
            <person name="Aguiy J.C."/>
        </authorList>
    </citation>
    <scope>NUCLEOTIDE SEQUENCE [LARGE SCALE GENOMIC DNA]</scope>
    <source>
        <strain evidence="2">JCA_2017</strain>
    </source>
</reference>
<dbReference type="InterPro" id="IPR039537">
    <property type="entry name" value="Retrotran_Ty1/copia-like"/>
</dbReference>
<keyword evidence="3" id="KW-1185">Reference proteome</keyword>
<protein>
    <recommendedName>
        <fullName evidence="1">Integrase catalytic domain-containing protein</fullName>
    </recommendedName>
</protein>
<dbReference type="InterPro" id="IPR036397">
    <property type="entry name" value="RNaseH_sf"/>
</dbReference>
<evidence type="ECO:0000313" key="2">
    <source>
        <dbReference type="EMBL" id="RDX68217.1"/>
    </source>
</evidence>
<dbReference type="PROSITE" id="PS50994">
    <property type="entry name" value="INTEGRASE"/>
    <property type="match status" value="1"/>
</dbReference>
<evidence type="ECO:0000313" key="3">
    <source>
        <dbReference type="Proteomes" id="UP000257109"/>
    </source>
</evidence>
<evidence type="ECO:0000259" key="1">
    <source>
        <dbReference type="PROSITE" id="PS50994"/>
    </source>
</evidence>
<dbReference type="EMBL" id="QJKJ01012636">
    <property type="protein sequence ID" value="RDX68217.1"/>
    <property type="molecule type" value="Genomic_DNA"/>
</dbReference>
<proteinExistence type="predicted"/>
<comment type="caution">
    <text evidence="2">The sequence shown here is derived from an EMBL/GenBank/DDBJ whole genome shotgun (WGS) entry which is preliminary data.</text>
</comment>
<gene>
    <name evidence="2" type="ORF">CR513_52817</name>
</gene>
<dbReference type="Proteomes" id="UP000257109">
    <property type="component" value="Unassembled WGS sequence"/>
</dbReference>
<dbReference type="GO" id="GO:0015074">
    <property type="term" value="P:DNA integration"/>
    <property type="evidence" value="ECO:0007669"/>
    <property type="project" value="InterPro"/>
</dbReference>
<dbReference type="PANTHER" id="PTHR42648">
    <property type="entry name" value="TRANSPOSASE, PUTATIVE-RELATED"/>
    <property type="match status" value="1"/>
</dbReference>
<feature type="non-terminal residue" evidence="2">
    <location>
        <position position="1"/>
    </location>
</feature>
<dbReference type="PANTHER" id="PTHR42648:SF18">
    <property type="entry name" value="RETROTRANSPOSON, UNCLASSIFIED-LIKE PROTEIN"/>
    <property type="match status" value="1"/>
</dbReference>
<dbReference type="Gene3D" id="3.30.420.10">
    <property type="entry name" value="Ribonuclease H-like superfamily/Ribonuclease H"/>
    <property type="match status" value="1"/>
</dbReference>
<feature type="domain" description="Integrase catalytic" evidence="1">
    <location>
        <begin position="110"/>
        <end position="231"/>
    </location>
</feature>
<dbReference type="STRING" id="157652.A0A371EQ89"/>
<organism evidence="2 3">
    <name type="scientific">Mucuna pruriens</name>
    <name type="common">Velvet bean</name>
    <name type="synonym">Dolichos pruriens</name>
    <dbReference type="NCBI Taxonomy" id="157652"/>
    <lineage>
        <taxon>Eukaryota</taxon>
        <taxon>Viridiplantae</taxon>
        <taxon>Streptophyta</taxon>
        <taxon>Embryophyta</taxon>
        <taxon>Tracheophyta</taxon>
        <taxon>Spermatophyta</taxon>
        <taxon>Magnoliopsida</taxon>
        <taxon>eudicotyledons</taxon>
        <taxon>Gunneridae</taxon>
        <taxon>Pentapetalae</taxon>
        <taxon>rosids</taxon>
        <taxon>fabids</taxon>
        <taxon>Fabales</taxon>
        <taxon>Fabaceae</taxon>
        <taxon>Papilionoideae</taxon>
        <taxon>50 kb inversion clade</taxon>
        <taxon>NPAAA clade</taxon>
        <taxon>indigoferoid/millettioid clade</taxon>
        <taxon>Phaseoleae</taxon>
        <taxon>Mucuna</taxon>
    </lineage>
</organism>
<dbReference type="SUPFAM" id="SSF53098">
    <property type="entry name" value="Ribonuclease H-like"/>
    <property type="match status" value="1"/>
</dbReference>
<accession>A0A371EQ89</accession>
<name>A0A371EQ89_MUCPR</name>
<dbReference type="OrthoDB" id="1751476at2759"/>
<dbReference type="InterPro" id="IPR012337">
    <property type="entry name" value="RNaseH-like_sf"/>
</dbReference>
<dbReference type="GO" id="GO:0003676">
    <property type="term" value="F:nucleic acid binding"/>
    <property type="evidence" value="ECO:0007669"/>
    <property type="project" value="InterPro"/>
</dbReference>